<dbReference type="OMA" id="RITDACY"/>
<feature type="region of interest" description="Disordered" evidence="1">
    <location>
        <begin position="419"/>
        <end position="439"/>
    </location>
</feature>
<dbReference type="Gene3D" id="2.60.60.30">
    <property type="entry name" value="sav2460 like domains"/>
    <property type="match status" value="2"/>
</dbReference>
<evidence type="ECO:0000256" key="1">
    <source>
        <dbReference type="SAM" id="MobiDB-lite"/>
    </source>
</evidence>
<feature type="domain" description="TerD" evidence="2">
    <location>
        <begin position="205"/>
        <end position="370"/>
    </location>
</feature>
<dbReference type="OrthoDB" id="443958at2759"/>
<sequence length="439" mass="47669">MRPPAYDDETHKGSVLQKTADFPLQGVGRVAFCLSWDFGGSAVDADVQALAVDNRGRITDACYYNNLKALGKALTHSGDSLDGKEEGVDEKVAVNVSRLGQEIELIIILVCCYSGGSLGNLVEGILRVADDESKCTLAQFVLREKGQATANILCAMFRHGGSWSVRTIDHALADGQRHFMDCLESIQTHIRSFIPSAPTRQKLAFSMRKGGIFDFGSQQDLIVCGLGWDVSMGQVDLDASCCLLDQNNNFVEAVFFGNLKSKEHGVQHSGDNLTGEGEGDDEQVTVHLSQIGERIKCLYFCIHIYTPNKTFMQVANPYCRVCDGSTGEEWCRYQLREAGPSSGLIIARLQRDPSGRWGFGALGVPSNGRLYKDSVPDMQRLNSVATNTLLEHQQSMLGVPPPQVIAVTTTTGPAAAPAPYPVQTPAPPPPKQNKCCTIL</sequence>
<name>A0A0G4FGY4_VITBC</name>
<dbReference type="Pfam" id="PF02342">
    <property type="entry name" value="TerD"/>
    <property type="match status" value="2"/>
</dbReference>
<dbReference type="Proteomes" id="UP000041254">
    <property type="component" value="Unassembled WGS sequence"/>
</dbReference>
<evidence type="ECO:0000259" key="2">
    <source>
        <dbReference type="Pfam" id="PF02342"/>
    </source>
</evidence>
<dbReference type="PANTHER" id="PTHR32097">
    <property type="entry name" value="CAMP-BINDING PROTEIN 1-RELATED"/>
    <property type="match status" value="1"/>
</dbReference>
<dbReference type="AlphaFoldDB" id="A0A0G4FGY4"/>
<keyword evidence="4" id="KW-1185">Reference proteome</keyword>
<dbReference type="CDD" id="cd06974">
    <property type="entry name" value="TerD_like"/>
    <property type="match status" value="2"/>
</dbReference>
<reference evidence="3 4" key="1">
    <citation type="submission" date="2014-11" db="EMBL/GenBank/DDBJ databases">
        <authorList>
            <person name="Zhu J."/>
            <person name="Qi W."/>
            <person name="Song R."/>
        </authorList>
    </citation>
    <scope>NUCLEOTIDE SEQUENCE [LARGE SCALE GENOMIC DNA]</scope>
</reference>
<feature type="compositionally biased region" description="Pro residues" evidence="1">
    <location>
        <begin position="419"/>
        <end position="431"/>
    </location>
</feature>
<gene>
    <name evidence="3" type="ORF">Vbra_15397</name>
</gene>
<dbReference type="VEuPathDB" id="CryptoDB:Vbra_15397"/>
<accession>A0A0G4FGY4</accession>
<dbReference type="PANTHER" id="PTHR32097:SF17">
    <property type="entry name" value="CAMP-BINDING PROTEIN 1-RELATED"/>
    <property type="match status" value="1"/>
</dbReference>
<proteinExistence type="predicted"/>
<protein>
    <recommendedName>
        <fullName evidence="2">TerD domain-containing protein</fullName>
    </recommendedName>
</protein>
<feature type="domain" description="TerD" evidence="2">
    <location>
        <begin position="16"/>
        <end position="175"/>
    </location>
</feature>
<dbReference type="InParanoid" id="A0A0G4FGY4"/>
<dbReference type="PhylomeDB" id="A0A0G4FGY4"/>
<organism evidence="3 4">
    <name type="scientific">Vitrella brassicaformis (strain CCMP3155)</name>
    <dbReference type="NCBI Taxonomy" id="1169540"/>
    <lineage>
        <taxon>Eukaryota</taxon>
        <taxon>Sar</taxon>
        <taxon>Alveolata</taxon>
        <taxon>Colpodellida</taxon>
        <taxon>Vitrellaceae</taxon>
        <taxon>Vitrella</taxon>
    </lineage>
</organism>
<dbReference type="InterPro" id="IPR003325">
    <property type="entry name" value="TerD"/>
</dbReference>
<dbReference type="EMBL" id="CDMY01000436">
    <property type="protein sequence ID" value="CEM12671.1"/>
    <property type="molecule type" value="Genomic_DNA"/>
</dbReference>
<evidence type="ECO:0000313" key="3">
    <source>
        <dbReference type="EMBL" id="CEM12671.1"/>
    </source>
</evidence>
<dbReference type="InterPro" id="IPR051324">
    <property type="entry name" value="Stress/Tellurium_Resist"/>
</dbReference>
<evidence type="ECO:0000313" key="4">
    <source>
        <dbReference type="Proteomes" id="UP000041254"/>
    </source>
</evidence>